<evidence type="ECO:0000313" key="9">
    <source>
        <dbReference type="EMBL" id="SCZ80520.1"/>
    </source>
</evidence>
<dbReference type="InterPro" id="IPR050171">
    <property type="entry name" value="MFS_Transporters"/>
</dbReference>
<reference evidence="9 10" key="1">
    <citation type="submission" date="2016-10" db="EMBL/GenBank/DDBJ databases">
        <authorList>
            <person name="de Groot N.N."/>
        </authorList>
    </citation>
    <scope>NUCLEOTIDE SEQUENCE [LARGE SCALE GENOMIC DNA]</scope>
    <source>
        <strain evidence="9 10">DSM 10317</strain>
    </source>
</reference>
<feature type="transmembrane region" description="Helical" evidence="7">
    <location>
        <begin position="375"/>
        <end position="397"/>
    </location>
</feature>
<evidence type="ECO:0000259" key="8">
    <source>
        <dbReference type="PROSITE" id="PS50850"/>
    </source>
</evidence>
<feature type="transmembrane region" description="Helical" evidence="7">
    <location>
        <begin position="79"/>
        <end position="112"/>
    </location>
</feature>
<proteinExistence type="predicted"/>
<dbReference type="PANTHER" id="PTHR23517">
    <property type="entry name" value="RESISTANCE PROTEIN MDTM, PUTATIVE-RELATED-RELATED"/>
    <property type="match status" value="1"/>
</dbReference>
<sequence length="410" mass="45165">MKLFSQYKGLRRANYILFIGRIVTNMGAMIWPMLTLILNKKIGFNATETALFTICSGILFLPANLLGGHVADRFNKKRVIIYCDIVSIVLFVISGFLPLSIFSICVLLVGAFFQTLESPAYQALVADITPAEKREKAFSLLYLGANIGLILSPTLAGLLFNNYLWLCFVISGLSISVSTVLIGLFVKDEKLEEAPTEDIEESADDGLNIWSIIRNSGALIAFIISLAFYQGAYSQFGYLMPLDIAKAFPEKGSVIYGTITSVNCFLVVLFTPIITMVFEKVDLTKKFAFGVFLQVVSFAAFLLSFGIIGGYYVSIALFTFGEILTTIMMGAFLAERVPESHRGRIFGVTNFAGAFMQGITQFGSGRMFDTFGPAYAWAFSIAMTMVAVIAALMLVYLDKKEFSQLYVQAD</sequence>
<protein>
    <submittedName>
        <fullName evidence="9">Predicted arabinose efflux permease, MFS family</fullName>
    </submittedName>
</protein>
<dbReference type="GO" id="GO:0022857">
    <property type="term" value="F:transmembrane transporter activity"/>
    <property type="evidence" value="ECO:0007669"/>
    <property type="project" value="InterPro"/>
</dbReference>
<dbReference type="EMBL" id="FMWK01000014">
    <property type="protein sequence ID" value="SCZ80520.1"/>
    <property type="molecule type" value="Genomic_DNA"/>
</dbReference>
<keyword evidence="3" id="KW-1003">Cell membrane</keyword>
<organism evidence="9 10">
    <name type="scientific">Pseudobutyrivibrio xylanivorans</name>
    <dbReference type="NCBI Taxonomy" id="185007"/>
    <lineage>
        <taxon>Bacteria</taxon>
        <taxon>Bacillati</taxon>
        <taxon>Bacillota</taxon>
        <taxon>Clostridia</taxon>
        <taxon>Lachnospirales</taxon>
        <taxon>Lachnospiraceae</taxon>
        <taxon>Pseudobutyrivibrio</taxon>
    </lineage>
</organism>
<dbReference type="InterPro" id="IPR036259">
    <property type="entry name" value="MFS_trans_sf"/>
</dbReference>
<evidence type="ECO:0000256" key="4">
    <source>
        <dbReference type="ARBA" id="ARBA00022692"/>
    </source>
</evidence>
<accession>A0A1G5S3W7</accession>
<feature type="transmembrane region" description="Helical" evidence="7">
    <location>
        <begin position="207"/>
        <end position="233"/>
    </location>
</feature>
<evidence type="ECO:0000256" key="3">
    <source>
        <dbReference type="ARBA" id="ARBA00022475"/>
    </source>
</evidence>
<dbReference type="Proteomes" id="UP000199428">
    <property type="component" value="Unassembled WGS sequence"/>
</dbReference>
<keyword evidence="6 7" id="KW-0472">Membrane</keyword>
<dbReference type="SUPFAM" id="SSF103473">
    <property type="entry name" value="MFS general substrate transporter"/>
    <property type="match status" value="1"/>
</dbReference>
<dbReference type="RefSeq" id="WP_090163612.1">
    <property type="nucleotide sequence ID" value="NZ_FMWK01000014.1"/>
</dbReference>
<feature type="transmembrane region" description="Helical" evidence="7">
    <location>
        <begin position="253"/>
        <end position="275"/>
    </location>
</feature>
<dbReference type="Pfam" id="PF07690">
    <property type="entry name" value="MFS_1"/>
    <property type="match status" value="1"/>
</dbReference>
<dbReference type="InterPro" id="IPR011701">
    <property type="entry name" value="MFS"/>
</dbReference>
<gene>
    <name evidence="9" type="ORF">SAMN02910350_02345</name>
</gene>
<feature type="transmembrane region" description="Helical" evidence="7">
    <location>
        <begin position="311"/>
        <end position="333"/>
    </location>
</feature>
<dbReference type="AlphaFoldDB" id="A0A1G5S3W7"/>
<dbReference type="InterPro" id="IPR020846">
    <property type="entry name" value="MFS_dom"/>
</dbReference>
<dbReference type="GO" id="GO:0005886">
    <property type="term" value="C:plasma membrane"/>
    <property type="evidence" value="ECO:0007669"/>
    <property type="project" value="UniProtKB-SubCell"/>
</dbReference>
<feature type="domain" description="Major facilitator superfamily (MFS) profile" evidence="8">
    <location>
        <begin position="13"/>
        <end position="401"/>
    </location>
</feature>
<keyword evidence="2" id="KW-0813">Transport</keyword>
<keyword evidence="4 7" id="KW-0812">Transmembrane</keyword>
<evidence type="ECO:0000256" key="1">
    <source>
        <dbReference type="ARBA" id="ARBA00004651"/>
    </source>
</evidence>
<name>A0A1G5S3W7_PSEXY</name>
<feature type="transmembrane region" description="Helical" evidence="7">
    <location>
        <begin position="163"/>
        <end position="186"/>
    </location>
</feature>
<feature type="transmembrane region" description="Helical" evidence="7">
    <location>
        <begin position="50"/>
        <end position="67"/>
    </location>
</feature>
<feature type="transmembrane region" description="Helical" evidence="7">
    <location>
        <begin position="287"/>
        <end position="305"/>
    </location>
</feature>
<evidence type="ECO:0000256" key="5">
    <source>
        <dbReference type="ARBA" id="ARBA00022989"/>
    </source>
</evidence>
<dbReference type="Gene3D" id="1.20.1250.20">
    <property type="entry name" value="MFS general substrate transporter like domains"/>
    <property type="match status" value="1"/>
</dbReference>
<comment type="subcellular location">
    <subcellularLocation>
        <location evidence="1">Cell membrane</location>
        <topology evidence="1">Multi-pass membrane protein</topology>
    </subcellularLocation>
</comment>
<evidence type="ECO:0000256" key="7">
    <source>
        <dbReference type="SAM" id="Phobius"/>
    </source>
</evidence>
<evidence type="ECO:0000256" key="6">
    <source>
        <dbReference type="ARBA" id="ARBA00023136"/>
    </source>
</evidence>
<dbReference type="PROSITE" id="PS50850">
    <property type="entry name" value="MFS"/>
    <property type="match status" value="1"/>
</dbReference>
<evidence type="ECO:0000256" key="2">
    <source>
        <dbReference type="ARBA" id="ARBA00022448"/>
    </source>
</evidence>
<evidence type="ECO:0000313" key="10">
    <source>
        <dbReference type="Proteomes" id="UP000199428"/>
    </source>
</evidence>
<feature type="transmembrane region" description="Helical" evidence="7">
    <location>
        <begin position="12"/>
        <end position="38"/>
    </location>
</feature>
<keyword evidence="5 7" id="KW-1133">Transmembrane helix</keyword>